<organism evidence="1">
    <name type="scientific">marine metagenome</name>
    <dbReference type="NCBI Taxonomy" id="408172"/>
    <lineage>
        <taxon>unclassified sequences</taxon>
        <taxon>metagenomes</taxon>
        <taxon>ecological metagenomes</taxon>
    </lineage>
</organism>
<dbReference type="GO" id="GO:0006353">
    <property type="term" value="P:DNA-templated transcription termination"/>
    <property type="evidence" value="ECO:0007669"/>
    <property type="project" value="InterPro"/>
</dbReference>
<protein>
    <recommendedName>
        <fullName evidence="2">Transcription termination factor Rho</fullName>
    </recommendedName>
</protein>
<dbReference type="InterPro" id="IPR027417">
    <property type="entry name" value="P-loop_NTPase"/>
</dbReference>
<dbReference type="GO" id="GO:0005524">
    <property type="term" value="F:ATP binding"/>
    <property type="evidence" value="ECO:0007669"/>
    <property type="project" value="InterPro"/>
</dbReference>
<dbReference type="PANTHER" id="PTHR46425:SF1">
    <property type="entry name" value="TRANSCRIPTION TERMINATION FACTOR RHO"/>
    <property type="match status" value="1"/>
</dbReference>
<dbReference type="EMBL" id="UINC01141572">
    <property type="protein sequence ID" value="SVD29390.1"/>
    <property type="molecule type" value="Genomic_DNA"/>
</dbReference>
<evidence type="ECO:0000313" key="1">
    <source>
        <dbReference type="EMBL" id="SVD29390.1"/>
    </source>
</evidence>
<accession>A0A382U549</accession>
<proteinExistence type="predicted"/>
<dbReference type="AlphaFoldDB" id="A0A382U549"/>
<sequence>MEIHLDRKLADRRGFPAIDIQRSGTRREELLLDAATLKQVWLLRRMVGMIASGSMESTEATEKVMERMAATKDNKEFLTNLTKNNTK</sequence>
<dbReference type="GO" id="GO:0008186">
    <property type="term" value="F:ATP-dependent activity, acting on RNA"/>
    <property type="evidence" value="ECO:0007669"/>
    <property type="project" value="InterPro"/>
</dbReference>
<dbReference type="PANTHER" id="PTHR46425">
    <property type="entry name" value="TRANSCRIPTION TERMINATION FACTOR RHO"/>
    <property type="match status" value="1"/>
</dbReference>
<dbReference type="GO" id="GO:0003723">
    <property type="term" value="F:RNA binding"/>
    <property type="evidence" value="ECO:0007669"/>
    <property type="project" value="InterPro"/>
</dbReference>
<reference evidence="1" key="1">
    <citation type="submission" date="2018-05" db="EMBL/GenBank/DDBJ databases">
        <authorList>
            <person name="Lanie J.A."/>
            <person name="Ng W.-L."/>
            <person name="Kazmierczak K.M."/>
            <person name="Andrzejewski T.M."/>
            <person name="Davidsen T.M."/>
            <person name="Wayne K.J."/>
            <person name="Tettelin H."/>
            <person name="Glass J.I."/>
            <person name="Rusch D."/>
            <person name="Podicherti R."/>
            <person name="Tsui H.-C.T."/>
            <person name="Winkler M.E."/>
        </authorList>
    </citation>
    <scope>NUCLEOTIDE SEQUENCE</scope>
</reference>
<dbReference type="InterPro" id="IPR004665">
    <property type="entry name" value="Term_rho"/>
</dbReference>
<dbReference type="Gene3D" id="3.40.50.300">
    <property type="entry name" value="P-loop containing nucleotide triphosphate hydrolases"/>
    <property type="match status" value="1"/>
</dbReference>
<name>A0A382U549_9ZZZZ</name>
<dbReference type="SUPFAM" id="SSF52540">
    <property type="entry name" value="P-loop containing nucleoside triphosphate hydrolases"/>
    <property type="match status" value="1"/>
</dbReference>
<evidence type="ECO:0008006" key="2">
    <source>
        <dbReference type="Google" id="ProtNLM"/>
    </source>
</evidence>
<gene>
    <name evidence="1" type="ORF">METZ01_LOCUS382244</name>
</gene>